<sequence length="626" mass="74164">MSYRELILKRENRFSGSLAPIDINIDGKWVAKLKNGAEISIPLDYSQHEFYMRYGDTAGSKLYSDKYIIPQDQFNHRIFCYLKWGLFQGKLLWEVDQEQEEKNRHMIQMANKMNEVLVSIEKESPIGYRDYSELDNLPKEVLESGVYEAWYTLKKFKYPPIVVEQYMKGNWGYERLYRHVHDLYTITALKDEYSKYLRHYDYFVKSHDAINSVLDEENAIDEIIQFFDENAYDYISEELINSIDNIENYYNDSDIWKTLETLLFVDVDESALINLKKALIIASKVEGISDEETKKYKAVKNLYKKVFLFIEDCEQEKVHVITVDEIIAETIRNSYTKSFTELDKMLDNFLEYTCKLFKIDGSQFNILQKVFAFYGAYDLEKKILENMVKNYIPRNYEQEDRLVFLQEGKYKLNNFVDNDSQPNNFIEDNSIKYEYRSVNWNSEKIEEYCENLSLQNRVVQYPIVVQEWNKEVTIDTNNLDVETIKQLMVNEFIDNYGKCFSIRLGMSRTIDNYSEAMDTIFITADGDEQTKNVYSWITYFVTAEKINNKQVAFAIYVLYVPTLDTEVNSELNSIIEKNKLCAKKVILLKEKQNPRINRQIQNVNNLIIKVLENWANDENKKVDIYS</sequence>
<evidence type="ECO:0000313" key="1">
    <source>
        <dbReference type="EMBL" id="CDC69632.1"/>
    </source>
</evidence>
<dbReference type="EMBL" id="CBFV010000010">
    <property type="protein sequence ID" value="CDC69632.1"/>
    <property type="molecule type" value="Genomic_DNA"/>
</dbReference>
<accession>R6UFS2</accession>
<evidence type="ECO:0000313" key="2">
    <source>
        <dbReference type="Proteomes" id="UP000018162"/>
    </source>
</evidence>
<dbReference type="Proteomes" id="UP000018162">
    <property type="component" value="Unassembled WGS sequence"/>
</dbReference>
<proteinExistence type="predicted"/>
<reference evidence="1" key="1">
    <citation type="submission" date="2012-11" db="EMBL/GenBank/DDBJ databases">
        <title>Dependencies among metagenomic species, viruses, plasmids and units of genetic variation.</title>
        <authorList>
            <person name="Nielsen H.B."/>
            <person name="Almeida M."/>
            <person name="Juncker A.S."/>
            <person name="Rasmussen S."/>
            <person name="Li J."/>
            <person name="Sunagawa S."/>
            <person name="Plichta D."/>
            <person name="Gautier L."/>
            <person name="Le Chatelier E."/>
            <person name="Peletier E."/>
            <person name="Bonde I."/>
            <person name="Nielsen T."/>
            <person name="Manichanh C."/>
            <person name="Arumugam M."/>
            <person name="Batto J."/>
            <person name="Santos M.B.Q.D."/>
            <person name="Blom N."/>
            <person name="Borruel N."/>
            <person name="Burgdorf K.S."/>
            <person name="Boumezbeur F."/>
            <person name="Casellas F."/>
            <person name="Dore J."/>
            <person name="Guarner F."/>
            <person name="Hansen T."/>
            <person name="Hildebrand F."/>
            <person name="Kaas R.S."/>
            <person name="Kennedy S."/>
            <person name="Kristiansen K."/>
            <person name="Kultima J.R."/>
            <person name="Leonard P."/>
            <person name="Levenez F."/>
            <person name="Lund O."/>
            <person name="Moumen B."/>
            <person name="Le Paslier D."/>
            <person name="Pons N."/>
            <person name="Pedersen O."/>
            <person name="Prifti E."/>
            <person name="Qin J."/>
            <person name="Raes J."/>
            <person name="Tap J."/>
            <person name="Tims S."/>
            <person name="Ussery D.W."/>
            <person name="Yamada T."/>
            <person name="MetaHit consortium"/>
            <person name="Renault P."/>
            <person name="Sicheritz-Ponten T."/>
            <person name="Bork P."/>
            <person name="Wang J."/>
            <person name="Brunak S."/>
            <person name="Ehrlich S.D."/>
        </authorList>
    </citation>
    <scope>NUCLEOTIDE SEQUENCE [LARGE SCALE GENOMIC DNA]</scope>
</reference>
<protein>
    <submittedName>
        <fullName evidence="1">Uncharacterized protein</fullName>
    </submittedName>
</protein>
<comment type="caution">
    <text evidence="1">The sequence shown here is derived from an EMBL/GenBank/DDBJ whole genome shotgun (WGS) entry which is preliminary data.</text>
</comment>
<dbReference type="AlphaFoldDB" id="R6UFS2"/>
<name>R6UFS2_9FIRM</name>
<organism evidence="1 2">
    <name type="scientific">Agathobacter rectalis CAG:36</name>
    <dbReference type="NCBI Taxonomy" id="1263079"/>
    <lineage>
        <taxon>Bacteria</taxon>
        <taxon>Bacillati</taxon>
        <taxon>Bacillota</taxon>
        <taxon>Clostridia</taxon>
        <taxon>Lachnospirales</taxon>
        <taxon>Lachnospiraceae</taxon>
        <taxon>Agathobacter</taxon>
    </lineage>
</organism>
<gene>
    <name evidence="1" type="ORF">BN626_02449</name>
</gene>